<dbReference type="KEGG" id="svp:Pan189_06200"/>
<dbReference type="Proteomes" id="UP000317318">
    <property type="component" value="Chromosome"/>
</dbReference>
<keyword evidence="1" id="KW-0472">Membrane</keyword>
<name>A0A517QXC8_9PLAN</name>
<keyword evidence="3" id="KW-1185">Reference proteome</keyword>
<dbReference type="EMBL" id="CP036268">
    <property type="protein sequence ID" value="QDT36264.1"/>
    <property type="molecule type" value="Genomic_DNA"/>
</dbReference>
<keyword evidence="1" id="KW-0812">Transmembrane</keyword>
<sequence length="85" mass="9741">MFIFGTACSVLFVFRFVNMPKFSLWMRYQAPDTTTILVSWIAFAVGLGAVCALLGYWGNLADENRDHRWNKQSSEDSNNQPDLME</sequence>
<organism evidence="2 3">
    <name type="scientific">Stratiformator vulcanicus</name>
    <dbReference type="NCBI Taxonomy" id="2527980"/>
    <lineage>
        <taxon>Bacteria</taxon>
        <taxon>Pseudomonadati</taxon>
        <taxon>Planctomycetota</taxon>
        <taxon>Planctomycetia</taxon>
        <taxon>Planctomycetales</taxon>
        <taxon>Planctomycetaceae</taxon>
        <taxon>Stratiformator</taxon>
    </lineage>
</organism>
<reference evidence="2 3" key="1">
    <citation type="submission" date="2019-02" db="EMBL/GenBank/DDBJ databases">
        <title>Deep-cultivation of Planctomycetes and their phenomic and genomic characterization uncovers novel biology.</title>
        <authorList>
            <person name="Wiegand S."/>
            <person name="Jogler M."/>
            <person name="Boedeker C."/>
            <person name="Pinto D."/>
            <person name="Vollmers J."/>
            <person name="Rivas-Marin E."/>
            <person name="Kohn T."/>
            <person name="Peeters S.H."/>
            <person name="Heuer A."/>
            <person name="Rast P."/>
            <person name="Oberbeckmann S."/>
            <person name="Bunk B."/>
            <person name="Jeske O."/>
            <person name="Meyerdierks A."/>
            <person name="Storesund J.E."/>
            <person name="Kallscheuer N."/>
            <person name="Luecker S."/>
            <person name="Lage O.M."/>
            <person name="Pohl T."/>
            <person name="Merkel B.J."/>
            <person name="Hornburger P."/>
            <person name="Mueller R.-W."/>
            <person name="Bruemmer F."/>
            <person name="Labrenz M."/>
            <person name="Spormann A.M."/>
            <person name="Op den Camp H."/>
            <person name="Overmann J."/>
            <person name="Amann R."/>
            <person name="Jetten M.S.M."/>
            <person name="Mascher T."/>
            <person name="Medema M.H."/>
            <person name="Devos D.P."/>
            <person name="Kaster A.-K."/>
            <person name="Ovreas L."/>
            <person name="Rohde M."/>
            <person name="Galperin M.Y."/>
            <person name="Jogler C."/>
        </authorList>
    </citation>
    <scope>NUCLEOTIDE SEQUENCE [LARGE SCALE GENOMIC DNA]</scope>
    <source>
        <strain evidence="2 3">Pan189</strain>
    </source>
</reference>
<evidence type="ECO:0000256" key="1">
    <source>
        <dbReference type="SAM" id="Phobius"/>
    </source>
</evidence>
<proteinExistence type="predicted"/>
<accession>A0A517QXC8</accession>
<keyword evidence="1" id="KW-1133">Transmembrane helix</keyword>
<gene>
    <name evidence="2" type="ORF">Pan189_06200</name>
</gene>
<dbReference type="AlphaFoldDB" id="A0A517QXC8"/>
<dbReference type="RefSeq" id="WP_310821008.1">
    <property type="nucleotide sequence ID" value="NZ_CP036268.1"/>
</dbReference>
<evidence type="ECO:0000313" key="3">
    <source>
        <dbReference type="Proteomes" id="UP000317318"/>
    </source>
</evidence>
<evidence type="ECO:0000313" key="2">
    <source>
        <dbReference type="EMBL" id="QDT36264.1"/>
    </source>
</evidence>
<protein>
    <submittedName>
        <fullName evidence="2">Uncharacterized protein</fullName>
    </submittedName>
</protein>
<feature type="transmembrane region" description="Helical" evidence="1">
    <location>
        <begin position="39"/>
        <end position="58"/>
    </location>
</feature>